<name>A0A1I7Y5R5_9BILA</name>
<dbReference type="Proteomes" id="UP000095287">
    <property type="component" value="Unplaced"/>
</dbReference>
<feature type="transmembrane region" description="Helical" evidence="1">
    <location>
        <begin position="6"/>
        <end position="31"/>
    </location>
</feature>
<keyword evidence="1" id="KW-0472">Membrane</keyword>
<dbReference type="AlphaFoldDB" id="A0A1I7Y5R5"/>
<accession>A0A1I7Y5R5</accession>
<organism evidence="2 3">
    <name type="scientific">Steinernema glaseri</name>
    <dbReference type="NCBI Taxonomy" id="37863"/>
    <lineage>
        <taxon>Eukaryota</taxon>
        <taxon>Metazoa</taxon>
        <taxon>Ecdysozoa</taxon>
        <taxon>Nematoda</taxon>
        <taxon>Chromadorea</taxon>
        <taxon>Rhabditida</taxon>
        <taxon>Tylenchina</taxon>
        <taxon>Panagrolaimomorpha</taxon>
        <taxon>Strongyloidoidea</taxon>
        <taxon>Steinernematidae</taxon>
        <taxon>Steinernema</taxon>
    </lineage>
</organism>
<dbReference type="Pfam" id="PF10321">
    <property type="entry name" value="7TM_GPCR_Srt"/>
    <property type="match status" value="1"/>
</dbReference>
<feature type="transmembrane region" description="Helical" evidence="1">
    <location>
        <begin position="110"/>
        <end position="128"/>
    </location>
</feature>
<dbReference type="InterPro" id="IPR019425">
    <property type="entry name" value="7TM_GPCR_serpentine_rcpt_Srt"/>
</dbReference>
<keyword evidence="1" id="KW-0812">Transmembrane</keyword>
<evidence type="ECO:0000256" key="1">
    <source>
        <dbReference type="SAM" id="Phobius"/>
    </source>
</evidence>
<feature type="transmembrane region" description="Helical" evidence="1">
    <location>
        <begin position="205"/>
        <end position="227"/>
    </location>
</feature>
<keyword evidence="2" id="KW-1185">Reference proteome</keyword>
<feature type="transmembrane region" description="Helical" evidence="1">
    <location>
        <begin position="161"/>
        <end position="184"/>
    </location>
</feature>
<protein>
    <submittedName>
        <fullName evidence="3">7TM_GPCR_Srx domain-containing protein</fullName>
    </submittedName>
</protein>
<dbReference type="SUPFAM" id="SSF81321">
    <property type="entry name" value="Family A G protein-coupled receptor-like"/>
    <property type="match status" value="1"/>
</dbReference>
<dbReference type="Gene3D" id="1.20.1070.10">
    <property type="entry name" value="Rhodopsin 7-helix transmembrane proteins"/>
    <property type="match status" value="1"/>
</dbReference>
<keyword evidence="1" id="KW-1133">Transmembrane helix</keyword>
<sequence>MLPHGVVAGLIYITEVSIIVPLHIVVIVILLRGQEFRNLTAYRIMTHMSICECVQMMGYLTGNVMSICQTTFHPYVARVDPGLKKWINSMPFRFLVFVDFKMTAAGEKKFCTIVLVVVWTLSVMDFAIHMTPELSMVYIVERNTFWFADNPLAALSGRIEYYYAAVTLFCTLVVCVATVITIVVKRNQFSTQFKIAAGEVKIFAQSFIIFLYLSLVRCAWAYIAPYLRGEASFVALGIASQAVGGLNPLIYCTMNKAIRQHLLRMLGCKSYITTTVTSIHTK</sequence>
<evidence type="ECO:0000313" key="2">
    <source>
        <dbReference type="Proteomes" id="UP000095287"/>
    </source>
</evidence>
<evidence type="ECO:0000313" key="3">
    <source>
        <dbReference type="WBParaSite" id="L893_g12762.t1"/>
    </source>
</evidence>
<proteinExistence type="predicted"/>
<reference evidence="3" key="1">
    <citation type="submission" date="2016-11" db="UniProtKB">
        <authorList>
            <consortium name="WormBaseParasite"/>
        </authorList>
    </citation>
    <scope>IDENTIFICATION</scope>
</reference>
<feature type="transmembrane region" description="Helical" evidence="1">
    <location>
        <begin position="233"/>
        <end position="254"/>
    </location>
</feature>
<dbReference type="WBParaSite" id="L893_g12762.t1">
    <property type="protein sequence ID" value="L893_g12762.t1"/>
    <property type="gene ID" value="L893_g12762"/>
</dbReference>